<evidence type="ECO:0000256" key="7">
    <source>
        <dbReference type="ARBA" id="ARBA00023136"/>
    </source>
</evidence>
<evidence type="ECO:0000256" key="8">
    <source>
        <dbReference type="ARBA" id="ARBA00031340"/>
    </source>
</evidence>
<dbReference type="Pfam" id="PF20663">
    <property type="entry name" value="COG4_N"/>
    <property type="match status" value="1"/>
</dbReference>
<evidence type="ECO:0000256" key="4">
    <source>
        <dbReference type="ARBA" id="ARBA00022448"/>
    </source>
</evidence>
<dbReference type="InParanoid" id="A0A1S3JKU2"/>
<protein>
    <recommendedName>
        <fullName evidence="3">Conserved oligomeric Golgi complex subunit 4</fullName>
    </recommendedName>
    <alternativeName>
        <fullName evidence="8">Component of oligomeric Golgi complex 4</fullName>
    </alternativeName>
</protein>
<dbReference type="InterPro" id="IPR048684">
    <property type="entry name" value="COG4_C"/>
</dbReference>
<accession>A0A1S3JKU2</accession>
<dbReference type="GO" id="GO:0007030">
    <property type="term" value="P:Golgi organization"/>
    <property type="evidence" value="ECO:0007669"/>
    <property type="project" value="TreeGrafter"/>
</dbReference>
<feature type="domain" description="COG4 transport protein middle alpha-helical bundle" evidence="9">
    <location>
        <begin position="140"/>
        <end position="447"/>
    </location>
</feature>
<dbReference type="OrthoDB" id="47059at2759"/>
<comment type="similarity">
    <text evidence="2">Belongs to the COG4 family.</text>
</comment>
<comment type="subcellular location">
    <subcellularLocation>
        <location evidence="1">Golgi apparatus membrane</location>
        <topology evidence="1">Peripheral membrane protein</topology>
    </subcellularLocation>
</comment>
<dbReference type="Proteomes" id="UP000085678">
    <property type="component" value="Unplaced"/>
</dbReference>
<evidence type="ECO:0000256" key="3">
    <source>
        <dbReference type="ARBA" id="ARBA00020975"/>
    </source>
</evidence>
<evidence type="ECO:0000256" key="2">
    <source>
        <dbReference type="ARBA" id="ARBA00009215"/>
    </source>
</evidence>
<evidence type="ECO:0000313" key="10">
    <source>
        <dbReference type="Proteomes" id="UP000085678"/>
    </source>
</evidence>
<dbReference type="GO" id="GO:0000139">
    <property type="term" value="C:Golgi membrane"/>
    <property type="evidence" value="ECO:0007669"/>
    <property type="project" value="UniProtKB-SubCell"/>
</dbReference>
<reference evidence="11" key="1">
    <citation type="submission" date="2025-08" db="UniProtKB">
        <authorList>
            <consortium name="RefSeq"/>
        </authorList>
    </citation>
    <scope>IDENTIFICATION</scope>
    <source>
        <tissue evidence="11">Gonads</tissue>
    </source>
</reference>
<dbReference type="Gene3D" id="1.10.287.1060">
    <property type="entry name" value="ESAT-6-like"/>
    <property type="match status" value="1"/>
</dbReference>
<dbReference type="GO" id="GO:0017119">
    <property type="term" value="C:Golgi transport complex"/>
    <property type="evidence" value="ECO:0007669"/>
    <property type="project" value="TreeGrafter"/>
</dbReference>
<dbReference type="Pfam" id="PF20662">
    <property type="entry name" value="COG4_C"/>
    <property type="match status" value="1"/>
</dbReference>
<dbReference type="AlphaFoldDB" id="A0A1S3JKU2"/>
<dbReference type="GO" id="GO:0015031">
    <property type="term" value="P:protein transport"/>
    <property type="evidence" value="ECO:0007669"/>
    <property type="project" value="UniProtKB-KW"/>
</dbReference>
<keyword evidence="6" id="KW-0333">Golgi apparatus</keyword>
<dbReference type="InterPro" id="IPR048682">
    <property type="entry name" value="COG4"/>
</dbReference>
<dbReference type="Gene3D" id="1.20.58.1970">
    <property type="match status" value="1"/>
</dbReference>
<evidence type="ECO:0000256" key="6">
    <source>
        <dbReference type="ARBA" id="ARBA00023034"/>
    </source>
</evidence>
<dbReference type="FunCoup" id="A0A1S3JKU2">
    <property type="interactions" value="2370"/>
</dbReference>
<keyword evidence="7" id="KW-0472">Membrane</keyword>
<dbReference type="KEGG" id="lak:106173953"/>
<dbReference type="STRING" id="7574.A0A1S3JKU2"/>
<dbReference type="PANTHER" id="PTHR24016:SF0">
    <property type="entry name" value="CONSERVED OLIGOMERIC GOLGI COMPLEX SUBUNIT 4"/>
    <property type="match status" value="1"/>
</dbReference>
<dbReference type="InterPro" id="IPR013167">
    <property type="entry name" value="COG4_M"/>
</dbReference>
<dbReference type="RefSeq" id="XP_013410751.1">
    <property type="nucleotide sequence ID" value="XM_013555297.1"/>
</dbReference>
<sequence length="723" mass="82322">MECFGESLNQELEDLQEHQTAIETKMLSLHKMLPNLQLLHTDSRQLSSMVSFTSTLAENVSGKVRQLDLAKSHVTACMQRVEDVLDLKFCTDGVQTALQNEDYEQAAAHIHRFLSLDENVLRMTEGSNEGSTLDTSFQLLHEAESKLKKIVHKNFDAAVHSKDVASVERFFKIFPLINLHDEGLTKFSKYLSAQISETAETNLNQALSVKSSDKRSTVIFADTITLLFEGIARVVEIHQPLVETYYGPGKMFPFMAALQKECDRQTRKIVEKFKESRDFTRKVQKVRQSSMPRATAAEKIDPKELDVLLAELTLMNARAELYLRFVRRRVVADVEVSQEEDRTEKVAEVDKFLSDCDLSRLMQELVGSYIMMEEYFMKEMVVKAVKMDTYEGGAMTSSMVDDAFFIVKKCVRRAMSSCSVDGVCAMLNNACTMLEQDFKEELHSRLKLGFPSGFDLTQAYNLVQSSIQQGKLQSSDTEKAKANFLCMLNDTEVSSDYIQTLKKNLQAEITKVFGHVHQHSQEKLESCLSELASVSNKFREVREFGFTQLYSAAIKPRIKPWVDTFSATSHLIDDEEFTNYEANDPWVQAFIVQLDNLLNTFKASLTTGNNDTFVSHVTTEVTIQLEKAVLKMSFNRLGGLQFDKELRALVGYLTSVTTWTIRDKFARLTQMATILNLEKVNEILDYWGPNSGPLTWRLTPTEVRQVLTLRVDFRGDDIKRLKL</sequence>
<keyword evidence="4" id="KW-0813">Transport</keyword>
<dbReference type="GeneID" id="106173953"/>
<dbReference type="PANTHER" id="PTHR24016">
    <property type="entry name" value="CONSERVED OLIGOMERIC GOLGI COMPLEX SUBUNIT 4"/>
    <property type="match status" value="1"/>
</dbReference>
<name>A0A1S3JKU2_LINAN</name>
<proteinExistence type="inferred from homology"/>
<evidence type="ECO:0000313" key="11">
    <source>
        <dbReference type="RefSeq" id="XP_013410751.1"/>
    </source>
</evidence>
<dbReference type="SMART" id="SM00762">
    <property type="entry name" value="Cog4"/>
    <property type="match status" value="1"/>
</dbReference>
<dbReference type="InterPro" id="IPR048680">
    <property type="entry name" value="COG4_N"/>
</dbReference>
<dbReference type="GO" id="GO:0006890">
    <property type="term" value="P:retrograde vesicle-mediated transport, Golgi to endoplasmic reticulum"/>
    <property type="evidence" value="ECO:0007669"/>
    <property type="project" value="TreeGrafter"/>
</dbReference>
<dbReference type="FunFam" id="1.10.287.1060:FF:000014">
    <property type="entry name" value="conserved oligomeric Golgi complex subunit 4"/>
    <property type="match status" value="1"/>
</dbReference>
<keyword evidence="10" id="KW-1185">Reference proteome</keyword>
<dbReference type="FunFam" id="1.20.58.1970:FF:000001">
    <property type="entry name" value="Conserved oligomeric Golgi complex subunit 4"/>
    <property type="match status" value="1"/>
</dbReference>
<keyword evidence="5" id="KW-0653">Protein transport</keyword>
<evidence type="ECO:0000256" key="1">
    <source>
        <dbReference type="ARBA" id="ARBA00004395"/>
    </source>
</evidence>
<evidence type="ECO:0000256" key="5">
    <source>
        <dbReference type="ARBA" id="ARBA00022927"/>
    </source>
</evidence>
<dbReference type="Pfam" id="PF08318">
    <property type="entry name" value="COG4_m"/>
    <property type="match status" value="1"/>
</dbReference>
<gene>
    <name evidence="11" type="primary">LOC106173953</name>
</gene>
<organism evidence="10 11">
    <name type="scientific">Lingula anatina</name>
    <name type="common">Brachiopod</name>
    <name type="synonym">Lingula unguis</name>
    <dbReference type="NCBI Taxonomy" id="7574"/>
    <lineage>
        <taxon>Eukaryota</taxon>
        <taxon>Metazoa</taxon>
        <taxon>Spiralia</taxon>
        <taxon>Lophotrochozoa</taxon>
        <taxon>Brachiopoda</taxon>
        <taxon>Linguliformea</taxon>
        <taxon>Lingulata</taxon>
        <taxon>Lingulida</taxon>
        <taxon>Linguloidea</taxon>
        <taxon>Lingulidae</taxon>
        <taxon>Lingula</taxon>
    </lineage>
</organism>
<evidence type="ECO:0000259" key="9">
    <source>
        <dbReference type="SMART" id="SM00762"/>
    </source>
</evidence>